<dbReference type="InterPro" id="IPR036812">
    <property type="entry name" value="NAD(P)_OxRdtase_dom_sf"/>
</dbReference>
<gene>
    <name evidence="3" type="ORF">CCM_03463</name>
</gene>
<evidence type="ECO:0000256" key="1">
    <source>
        <dbReference type="ARBA" id="ARBA00023002"/>
    </source>
</evidence>
<dbReference type="Gene3D" id="3.20.20.100">
    <property type="entry name" value="NADP-dependent oxidoreductase domain"/>
    <property type="match status" value="1"/>
</dbReference>
<dbReference type="PANTHER" id="PTHR43625:SF40">
    <property type="entry name" value="ALDO-KETO REDUCTASE YAKC [NADP(+)]"/>
    <property type="match status" value="1"/>
</dbReference>
<dbReference type="GO" id="GO:0016491">
    <property type="term" value="F:oxidoreductase activity"/>
    <property type="evidence" value="ECO:0007669"/>
    <property type="project" value="UniProtKB-KW"/>
</dbReference>
<dbReference type="InterPro" id="IPR050791">
    <property type="entry name" value="Aldo-Keto_reductase"/>
</dbReference>
<proteinExistence type="predicted"/>
<dbReference type="AlphaFoldDB" id="G3JAX9"/>
<keyword evidence="4" id="KW-1185">Reference proteome</keyword>
<dbReference type="OMA" id="FAGWYKQ"/>
<sequence length="365" mass="40362">MSLPTRTLGRNGPQVTGIGLGLMSFAGWYKQQDTSEETALAFLDRAYELGERFWDTADVYASSEARVGAWFKRTGKRDDIFLATKFALRHTPDGSRVLDNDPAYVKEACAKSLQTLGVDTIDLYYCHRVDDKTPIEHTIKAMAELKAEGKIRYLGLSECSAATIRRAHAVHPIAAYQVEYSPLFLDIESPQTGILQTCRELGIAVVAYSPVARGLLTGAVRSHADLAKDDFRAAVPKFSADNFPKILALVDRIRAVGEKHGATPAQVCLAWVAAQGDDFISIPGTTTVKYLEDNVKALHVKLTPDEVAELRRYAEATELQGDRYPTEYVAPAGDGTSHSMLTSYRFGSACEVTYWSWLVRRWDVT</sequence>
<dbReference type="HOGENOM" id="CLU_023205_2_1_1"/>
<dbReference type="RefSeq" id="XP_006668677.1">
    <property type="nucleotide sequence ID" value="XM_006668614.1"/>
</dbReference>
<evidence type="ECO:0000313" key="4">
    <source>
        <dbReference type="Proteomes" id="UP000001610"/>
    </source>
</evidence>
<dbReference type="InterPro" id="IPR023210">
    <property type="entry name" value="NADP_OxRdtase_dom"/>
</dbReference>
<dbReference type="VEuPathDB" id="FungiDB:CCM_03463"/>
<evidence type="ECO:0000313" key="3">
    <source>
        <dbReference type="EMBL" id="EGX95191.1"/>
    </source>
</evidence>
<reference evidence="3 4" key="1">
    <citation type="journal article" date="2011" name="Genome Biol.">
        <title>Genome sequence of the insect pathogenic fungus Cordyceps militaris, a valued traditional Chinese medicine.</title>
        <authorList>
            <person name="Zheng P."/>
            <person name="Xia Y."/>
            <person name="Xiao G."/>
            <person name="Xiong C."/>
            <person name="Hu X."/>
            <person name="Zhang S."/>
            <person name="Zheng H."/>
            <person name="Huang Y."/>
            <person name="Zhou Y."/>
            <person name="Wang S."/>
            <person name="Zhao G.P."/>
            <person name="Liu X."/>
            <person name="St Leger R.J."/>
            <person name="Wang C."/>
        </authorList>
    </citation>
    <scope>NUCLEOTIDE SEQUENCE [LARGE SCALE GENOMIC DNA]</scope>
    <source>
        <strain evidence="3 4">CM01</strain>
    </source>
</reference>
<dbReference type="GeneID" id="18165489"/>
<dbReference type="PRINTS" id="PR00069">
    <property type="entry name" value="ALDKETRDTASE"/>
</dbReference>
<dbReference type="InterPro" id="IPR020471">
    <property type="entry name" value="AKR"/>
</dbReference>
<organism evidence="3 4">
    <name type="scientific">Cordyceps militaris (strain CM01)</name>
    <name type="common">Caterpillar fungus</name>
    <dbReference type="NCBI Taxonomy" id="983644"/>
    <lineage>
        <taxon>Eukaryota</taxon>
        <taxon>Fungi</taxon>
        <taxon>Dikarya</taxon>
        <taxon>Ascomycota</taxon>
        <taxon>Pezizomycotina</taxon>
        <taxon>Sordariomycetes</taxon>
        <taxon>Hypocreomycetidae</taxon>
        <taxon>Hypocreales</taxon>
        <taxon>Cordycipitaceae</taxon>
        <taxon>Cordyceps</taxon>
    </lineage>
</organism>
<accession>G3JAX9</accession>
<name>G3JAX9_CORMM</name>
<evidence type="ECO:0000259" key="2">
    <source>
        <dbReference type="Pfam" id="PF00248"/>
    </source>
</evidence>
<dbReference type="OrthoDB" id="37537at2759"/>
<feature type="domain" description="NADP-dependent oxidoreductase" evidence="2">
    <location>
        <begin position="18"/>
        <end position="312"/>
    </location>
</feature>
<dbReference type="eggNOG" id="KOG1575">
    <property type="taxonomic scope" value="Eukaryota"/>
</dbReference>
<dbReference type="KEGG" id="cmt:CCM_03463"/>
<dbReference type="Proteomes" id="UP000001610">
    <property type="component" value="Unassembled WGS sequence"/>
</dbReference>
<dbReference type="EMBL" id="JH126400">
    <property type="protein sequence ID" value="EGX95191.1"/>
    <property type="molecule type" value="Genomic_DNA"/>
</dbReference>
<dbReference type="SUPFAM" id="SSF51430">
    <property type="entry name" value="NAD(P)-linked oxidoreductase"/>
    <property type="match status" value="1"/>
</dbReference>
<keyword evidence="1" id="KW-0560">Oxidoreductase</keyword>
<dbReference type="Pfam" id="PF00248">
    <property type="entry name" value="Aldo_ket_red"/>
    <property type="match status" value="1"/>
</dbReference>
<dbReference type="GO" id="GO:0005737">
    <property type="term" value="C:cytoplasm"/>
    <property type="evidence" value="ECO:0007669"/>
    <property type="project" value="TreeGrafter"/>
</dbReference>
<dbReference type="InParanoid" id="G3JAX9"/>
<dbReference type="PANTHER" id="PTHR43625">
    <property type="entry name" value="AFLATOXIN B1 ALDEHYDE REDUCTASE"/>
    <property type="match status" value="1"/>
</dbReference>
<protein>
    <submittedName>
        <fullName evidence="3">Aldo/keto reductase</fullName>
    </submittedName>
</protein>